<keyword evidence="3" id="KW-1185">Reference proteome</keyword>
<dbReference type="InterPro" id="IPR008906">
    <property type="entry name" value="HATC_C_dom"/>
</dbReference>
<dbReference type="AlphaFoldDB" id="A0A8R2JT64"/>
<proteinExistence type="predicted"/>
<dbReference type="GO" id="GO:0046983">
    <property type="term" value="F:protein dimerization activity"/>
    <property type="evidence" value="ECO:0007669"/>
    <property type="project" value="InterPro"/>
</dbReference>
<feature type="domain" description="HAT C-terminal dimerisation" evidence="1">
    <location>
        <begin position="84"/>
        <end position="148"/>
    </location>
</feature>
<sequence length="172" mass="20226">MDSLLTELRKRKIAYDMVNENFSFFFNITELSISEVREKAERLRKHYSTDLDLSFSNECVHFRSYLLTLPKEQLPKSIIDMCVTLKNEGFEDIYPYVNIALRMYLCCPVSNCSSERSFSALKRIKNYLRSRMTDERLNSIAILNIESDITKGLDYDDIINEFSSLKARKKNM</sequence>
<protein>
    <recommendedName>
        <fullName evidence="1">HAT C-terminal dimerisation domain-containing protein</fullName>
    </recommendedName>
</protein>
<dbReference type="KEGG" id="api:115034230"/>
<dbReference type="PANTHER" id="PTHR45749:SF23">
    <property type="entry name" value="ZINC FINGER MYM-TYPE PROTEIN 1-LIKE"/>
    <property type="match status" value="1"/>
</dbReference>
<reference evidence="3" key="1">
    <citation type="submission" date="2010-06" db="EMBL/GenBank/DDBJ databases">
        <authorList>
            <person name="Jiang H."/>
            <person name="Abraham K."/>
            <person name="Ali S."/>
            <person name="Alsbrooks S.L."/>
            <person name="Anim B.N."/>
            <person name="Anosike U.S."/>
            <person name="Attaway T."/>
            <person name="Bandaranaike D.P."/>
            <person name="Battles P.K."/>
            <person name="Bell S.N."/>
            <person name="Bell A.V."/>
            <person name="Beltran B."/>
            <person name="Bickham C."/>
            <person name="Bustamante Y."/>
            <person name="Caleb T."/>
            <person name="Canada A."/>
            <person name="Cardenas V."/>
            <person name="Carter K."/>
            <person name="Chacko J."/>
            <person name="Chandrabose M.N."/>
            <person name="Chavez D."/>
            <person name="Chavez A."/>
            <person name="Chen L."/>
            <person name="Chu H.-S."/>
            <person name="Claassen K.J."/>
            <person name="Cockrell R."/>
            <person name="Collins M."/>
            <person name="Cooper J.A."/>
            <person name="Cree A."/>
            <person name="Curry S.M."/>
            <person name="Da Y."/>
            <person name="Dao M.D."/>
            <person name="Das B."/>
            <person name="Davila M.-L."/>
            <person name="Davy-Carroll L."/>
            <person name="Denson S."/>
            <person name="Dinh H."/>
            <person name="Ebong V.E."/>
            <person name="Edwards J.R."/>
            <person name="Egan A."/>
            <person name="El-Daye J."/>
            <person name="Escobedo L."/>
            <person name="Fernandez S."/>
            <person name="Fernando P.R."/>
            <person name="Flagg N."/>
            <person name="Forbes L.D."/>
            <person name="Fowler R.G."/>
            <person name="Fu Q."/>
            <person name="Gabisi R.A."/>
            <person name="Ganer J."/>
            <person name="Garbino Pronczuk A."/>
            <person name="Garcia R.M."/>
            <person name="Garner T."/>
            <person name="Garrett T.E."/>
            <person name="Gonzalez D.A."/>
            <person name="Hamid H."/>
            <person name="Hawkins E.S."/>
            <person name="Hirani K."/>
            <person name="Hogues M.E."/>
            <person name="Hollins B."/>
            <person name="Hsiao C.-H."/>
            <person name="Jabil R."/>
            <person name="James M.L."/>
            <person name="Jhangiani S.N."/>
            <person name="Johnson B."/>
            <person name="Johnson Q."/>
            <person name="Joshi V."/>
            <person name="Kalu J.B."/>
            <person name="Kam C."/>
            <person name="Kashfia A."/>
            <person name="Keebler J."/>
            <person name="Kisamo H."/>
            <person name="Kovar C.L."/>
            <person name="Lago L.A."/>
            <person name="Lai C.-Y."/>
            <person name="Laidlaw J."/>
            <person name="Lara F."/>
            <person name="Le T.-K."/>
            <person name="Lee S.L."/>
            <person name="Legall F.H."/>
            <person name="Lemon S.J."/>
            <person name="Lewis L.R."/>
            <person name="Li B."/>
            <person name="Liu Y."/>
            <person name="Liu Y.-S."/>
            <person name="Lopez J."/>
            <person name="Lozado R.J."/>
            <person name="Lu J."/>
            <person name="Madu R.C."/>
            <person name="Maheshwari M."/>
            <person name="Maheshwari R."/>
            <person name="Malloy K."/>
            <person name="Martinez E."/>
            <person name="Mathew T."/>
            <person name="Mercado I.C."/>
            <person name="Mercado C."/>
            <person name="Meyer B."/>
            <person name="Montgomery K."/>
            <person name="Morgan M.B."/>
            <person name="Munidasa M."/>
            <person name="Nazareth L.V."/>
            <person name="Nelson J."/>
            <person name="Ng B.M."/>
            <person name="Nguyen N.B."/>
            <person name="Nguyen P.Q."/>
            <person name="Nguyen T."/>
            <person name="Obregon M."/>
            <person name="Okwuonu G.O."/>
            <person name="Onwere C.G."/>
            <person name="Orozco G."/>
            <person name="Parra A."/>
            <person name="Patel S."/>
            <person name="Patil S."/>
            <person name="Perez A."/>
            <person name="Perez Y."/>
            <person name="Pham C."/>
            <person name="Primus E.L."/>
            <person name="Pu L.-L."/>
            <person name="Puazo M."/>
            <person name="Qin X."/>
            <person name="Quiroz J.B."/>
            <person name="Reese J."/>
            <person name="Richards S."/>
            <person name="Rives C.M."/>
            <person name="Robberts R."/>
            <person name="Ruiz S.J."/>
            <person name="Ruiz M.J."/>
            <person name="Santibanez J."/>
            <person name="Schneider B.W."/>
            <person name="Sisson I."/>
            <person name="Smith M."/>
            <person name="Sodergren E."/>
            <person name="Song X.-Z."/>
            <person name="Song B.B."/>
            <person name="Summersgill H."/>
            <person name="Thelus R."/>
            <person name="Thornton R.D."/>
            <person name="Trejos Z.Y."/>
            <person name="Usmani K."/>
            <person name="Vattathil S."/>
            <person name="Villasana D."/>
            <person name="Walker D.L."/>
            <person name="Wang S."/>
            <person name="Wang K."/>
            <person name="White C.S."/>
            <person name="Williams A.C."/>
            <person name="Williamson J."/>
            <person name="Wilson K."/>
            <person name="Woghiren I.O."/>
            <person name="Woodworth J.R."/>
            <person name="Worley K.C."/>
            <person name="Wright R.A."/>
            <person name="Wu W."/>
            <person name="Young L."/>
            <person name="Zhang L."/>
            <person name="Zhang J."/>
            <person name="Zhu Y."/>
            <person name="Muzny D.M."/>
            <person name="Weinstock G."/>
            <person name="Gibbs R.A."/>
        </authorList>
    </citation>
    <scope>NUCLEOTIDE SEQUENCE [LARGE SCALE GENOMIC DNA]</scope>
    <source>
        <strain evidence="3">LSR1</strain>
    </source>
</reference>
<dbReference type="EnsemblMetazoa" id="XM_029490371.1">
    <property type="protein sequence ID" value="XP_029346231.1"/>
    <property type="gene ID" value="LOC115034230"/>
</dbReference>
<evidence type="ECO:0000313" key="3">
    <source>
        <dbReference type="Proteomes" id="UP000007819"/>
    </source>
</evidence>
<dbReference type="OrthoDB" id="6599302at2759"/>
<dbReference type="GeneID" id="115034230"/>
<name>A0A8R2JT64_ACYPI</name>
<evidence type="ECO:0000313" key="2">
    <source>
        <dbReference type="EnsemblMetazoa" id="XP_029346231.1"/>
    </source>
</evidence>
<dbReference type="Pfam" id="PF05699">
    <property type="entry name" value="Dimer_Tnp_hAT"/>
    <property type="match status" value="1"/>
</dbReference>
<dbReference type="SUPFAM" id="SSF53098">
    <property type="entry name" value="Ribonuclease H-like"/>
    <property type="match status" value="1"/>
</dbReference>
<dbReference type="RefSeq" id="XP_029346231.1">
    <property type="nucleotide sequence ID" value="XM_029490371.1"/>
</dbReference>
<evidence type="ECO:0000259" key="1">
    <source>
        <dbReference type="Pfam" id="PF05699"/>
    </source>
</evidence>
<dbReference type="Proteomes" id="UP000007819">
    <property type="component" value="Chromosome X"/>
</dbReference>
<dbReference type="PANTHER" id="PTHR45749">
    <property type="match status" value="1"/>
</dbReference>
<accession>A0A8R2JT64</accession>
<organism evidence="2 3">
    <name type="scientific">Acyrthosiphon pisum</name>
    <name type="common">Pea aphid</name>
    <dbReference type="NCBI Taxonomy" id="7029"/>
    <lineage>
        <taxon>Eukaryota</taxon>
        <taxon>Metazoa</taxon>
        <taxon>Ecdysozoa</taxon>
        <taxon>Arthropoda</taxon>
        <taxon>Hexapoda</taxon>
        <taxon>Insecta</taxon>
        <taxon>Pterygota</taxon>
        <taxon>Neoptera</taxon>
        <taxon>Paraneoptera</taxon>
        <taxon>Hemiptera</taxon>
        <taxon>Sternorrhyncha</taxon>
        <taxon>Aphidomorpha</taxon>
        <taxon>Aphidoidea</taxon>
        <taxon>Aphididae</taxon>
        <taxon>Macrosiphini</taxon>
        <taxon>Acyrthosiphon</taxon>
    </lineage>
</organism>
<reference evidence="2" key="2">
    <citation type="submission" date="2022-06" db="UniProtKB">
        <authorList>
            <consortium name="EnsemblMetazoa"/>
        </authorList>
    </citation>
    <scope>IDENTIFICATION</scope>
</reference>
<dbReference type="InterPro" id="IPR012337">
    <property type="entry name" value="RNaseH-like_sf"/>
</dbReference>